<dbReference type="EMBL" id="CAJVQB010024430">
    <property type="protein sequence ID" value="CAG8804124.1"/>
    <property type="molecule type" value="Genomic_DNA"/>
</dbReference>
<dbReference type="Proteomes" id="UP000789901">
    <property type="component" value="Unassembled WGS sequence"/>
</dbReference>
<evidence type="ECO:0000313" key="2">
    <source>
        <dbReference type="EMBL" id="CAG8804124.1"/>
    </source>
</evidence>
<feature type="region of interest" description="Disordered" evidence="1">
    <location>
        <begin position="1"/>
        <end position="22"/>
    </location>
</feature>
<evidence type="ECO:0000256" key="1">
    <source>
        <dbReference type="SAM" id="MobiDB-lite"/>
    </source>
</evidence>
<gene>
    <name evidence="2" type="ORF">GMARGA_LOCUS23789</name>
</gene>
<accession>A0ABN7VWQ6</accession>
<evidence type="ECO:0000313" key="3">
    <source>
        <dbReference type="Proteomes" id="UP000789901"/>
    </source>
</evidence>
<reference evidence="2 3" key="1">
    <citation type="submission" date="2021-06" db="EMBL/GenBank/DDBJ databases">
        <authorList>
            <person name="Kallberg Y."/>
            <person name="Tangrot J."/>
            <person name="Rosling A."/>
        </authorList>
    </citation>
    <scope>NUCLEOTIDE SEQUENCE [LARGE SCALE GENOMIC DNA]</scope>
    <source>
        <strain evidence="2 3">120-4 pot B 10/14</strain>
    </source>
</reference>
<sequence>PISEQDDNINMETESNGTVDGEPVMFVETKPSYSQIVTGKKSNNFGCKVDSTTNTHRQEKDKQ</sequence>
<feature type="non-terminal residue" evidence="2">
    <location>
        <position position="1"/>
    </location>
</feature>
<protein>
    <submittedName>
        <fullName evidence="2">36267_t:CDS:1</fullName>
    </submittedName>
</protein>
<proteinExistence type="predicted"/>
<keyword evidence="3" id="KW-1185">Reference proteome</keyword>
<name>A0ABN7VWQ6_GIGMA</name>
<comment type="caution">
    <text evidence="2">The sequence shown here is derived from an EMBL/GenBank/DDBJ whole genome shotgun (WGS) entry which is preliminary data.</text>
</comment>
<organism evidence="2 3">
    <name type="scientific">Gigaspora margarita</name>
    <dbReference type="NCBI Taxonomy" id="4874"/>
    <lineage>
        <taxon>Eukaryota</taxon>
        <taxon>Fungi</taxon>
        <taxon>Fungi incertae sedis</taxon>
        <taxon>Mucoromycota</taxon>
        <taxon>Glomeromycotina</taxon>
        <taxon>Glomeromycetes</taxon>
        <taxon>Diversisporales</taxon>
        <taxon>Gigasporaceae</taxon>
        <taxon>Gigaspora</taxon>
    </lineage>
</organism>